<dbReference type="InterPro" id="IPR011051">
    <property type="entry name" value="RmlC_Cupin_sf"/>
</dbReference>
<feature type="domain" description="Cupin type-2" evidence="1">
    <location>
        <begin position="43"/>
        <end position="111"/>
    </location>
</feature>
<protein>
    <submittedName>
        <fullName evidence="2">Cupin domain-containing protein</fullName>
    </submittedName>
</protein>
<name>A0ABV7L8G4_9PROT</name>
<dbReference type="SUPFAM" id="SSF51182">
    <property type="entry name" value="RmlC-like cupins"/>
    <property type="match status" value="1"/>
</dbReference>
<dbReference type="EMBL" id="JBHRTR010000048">
    <property type="protein sequence ID" value="MFC3230653.1"/>
    <property type="molecule type" value="Genomic_DNA"/>
</dbReference>
<dbReference type="InterPro" id="IPR013096">
    <property type="entry name" value="Cupin_2"/>
</dbReference>
<reference evidence="3" key="1">
    <citation type="journal article" date="2019" name="Int. J. Syst. Evol. Microbiol.">
        <title>The Global Catalogue of Microorganisms (GCM) 10K type strain sequencing project: providing services to taxonomists for standard genome sequencing and annotation.</title>
        <authorList>
            <consortium name="The Broad Institute Genomics Platform"/>
            <consortium name="The Broad Institute Genome Sequencing Center for Infectious Disease"/>
            <person name="Wu L."/>
            <person name="Ma J."/>
        </authorList>
    </citation>
    <scope>NUCLEOTIDE SEQUENCE [LARGE SCALE GENOMIC DNA]</scope>
    <source>
        <strain evidence="3">KCTC 42964</strain>
    </source>
</reference>
<dbReference type="InterPro" id="IPR014710">
    <property type="entry name" value="RmlC-like_jellyroll"/>
</dbReference>
<dbReference type="Gene3D" id="2.60.120.10">
    <property type="entry name" value="Jelly Rolls"/>
    <property type="match status" value="1"/>
</dbReference>
<keyword evidence="3" id="KW-1185">Reference proteome</keyword>
<accession>A0ABV7L8G4</accession>
<dbReference type="Proteomes" id="UP001595528">
    <property type="component" value="Unassembled WGS sequence"/>
</dbReference>
<dbReference type="Pfam" id="PF07883">
    <property type="entry name" value="Cupin_2"/>
    <property type="match status" value="1"/>
</dbReference>
<evidence type="ECO:0000313" key="2">
    <source>
        <dbReference type="EMBL" id="MFC3230653.1"/>
    </source>
</evidence>
<evidence type="ECO:0000313" key="3">
    <source>
        <dbReference type="Proteomes" id="UP001595528"/>
    </source>
</evidence>
<organism evidence="2 3">
    <name type="scientific">Marinibaculum pumilum</name>
    <dbReference type="NCBI Taxonomy" id="1766165"/>
    <lineage>
        <taxon>Bacteria</taxon>
        <taxon>Pseudomonadati</taxon>
        <taxon>Pseudomonadota</taxon>
        <taxon>Alphaproteobacteria</taxon>
        <taxon>Rhodospirillales</taxon>
        <taxon>Rhodospirillaceae</taxon>
        <taxon>Marinibaculum</taxon>
    </lineage>
</organism>
<dbReference type="PANTHER" id="PTHR36440:SF1">
    <property type="entry name" value="PUTATIVE (AFU_ORTHOLOGUE AFUA_8G07350)-RELATED"/>
    <property type="match status" value="1"/>
</dbReference>
<sequence>MKMLETVKIHVVAADEGEAIDVLGLPMMVKCDGSHLPLFLAEHELPPGAGTPAHIHDHDDEMFYMLAGELTLEGREGETRIGPGACAQFPRGSFHGFRNDGPETARFLVICNPGRQALEMFRHFDRASRASGTALAPQEVGAICDQYGVRFG</sequence>
<comment type="caution">
    <text evidence="2">The sequence shown here is derived from an EMBL/GenBank/DDBJ whole genome shotgun (WGS) entry which is preliminary data.</text>
</comment>
<evidence type="ECO:0000259" key="1">
    <source>
        <dbReference type="Pfam" id="PF07883"/>
    </source>
</evidence>
<proteinExistence type="predicted"/>
<dbReference type="InterPro" id="IPR053146">
    <property type="entry name" value="QDO-like"/>
</dbReference>
<gene>
    <name evidence="2" type="ORF">ACFOGJ_25620</name>
</gene>
<dbReference type="PANTHER" id="PTHR36440">
    <property type="entry name" value="PUTATIVE (AFU_ORTHOLOGUE AFUA_8G07350)-RELATED"/>
    <property type="match status" value="1"/>
</dbReference>